<dbReference type="GeneID" id="37619163"/>
<evidence type="ECO:0000256" key="3">
    <source>
        <dbReference type="ARBA" id="ARBA00022844"/>
    </source>
</evidence>
<reference evidence="5 6" key="1">
    <citation type="journal article" date="2011" name="Arch. Virol.">
        <title>Diodia vein chlorosis virus is a group-1 crinivirus.</title>
        <authorList>
            <person name="Tzanetakis I.E."/>
            <person name="Wintermantel W.M."/>
            <person name="Poudel B."/>
            <person name="Zhou J."/>
        </authorList>
    </citation>
    <scope>NUCLEOTIDE SEQUENCE [LARGE SCALE GENOMIC DNA]</scope>
    <source>
        <strain evidence="5">Fayetteville</strain>
    </source>
</reference>
<name>E7BKK2_9CLOS</name>
<sequence>MSGGDDNQNSVPQLPNDVNERQVNADDGSANVSRRDDTINSMLKNITRRDDITSQETYDPEMFKNIKVSAERGDTLNDEQNTKFNLKMKDFCGTVVKMGVDETSLLAFFCSLILAMKNQSTSTKNSKQIHLINTFTHNGTTFTWRTADFITFMKSNFPEVPNPIRRYLKRNEDVVARISAAAKLDSDGHLAAKHGTTAQYWNSTADFLNGCKTNISDDDLAANYLQRQAATRMNKKNRQIYNVNQLAADFN</sequence>
<feature type="region of interest" description="Disordered" evidence="4">
    <location>
        <begin position="1"/>
        <end position="35"/>
    </location>
</feature>
<dbReference type="RefSeq" id="YP_009507957.1">
    <property type="nucleotide sequence ID" value="NC_038787.1"/>
</dbReference>
<proteinExistence type="predicted"/>
<organism evidence="5 6">
    <name type="scientific">Diodia vein chlorosis virus</name>
    <dbReference type="NCBI Taxonomy" id="656520"/>
    <lineage>
        <taxon>Viruses</taxon>
        <taxon>Riboviria</taxon>
        <taxon>Orthornavirae</taxon>
        <taxon>Kitrinoviricota</taxon>
        <taxon>Alsuviricetes</taxon>
        <taxon>Martellivirales</taxon>
        <taxon>Closteroviridae</taxon>
        <taxon>Crinivirus</taxon>
        <taxon>Crinivirus diodiae</taxon>
    </lineage>
</organism>
<feature type="compositionally biased region" description="Polar residues" evidence="4">
    <location>
        <begin position="1"/>
        <end position="13"/>
    </location>
</feature>
<dbReference type="OrthoDB" id="8978at10239"/>
<dbReference type="EMBL" id="GQ376201">
    <property type="protein sequence ID" value="ADU25038.1"/>
    <property type="molecule type" value="Genomic_RNA"/>
</dbReference>
<protein>
    <submittedName>
        <fullName evidence="5">CP</fullName>
    </submittedName>
</protein>
<evidence type="ECO:0000313" key="5">
    <source>
        <dbReference type="EMBL" id="ADU25038.1"/>
    </source>
</evidence>
<evidence type="ECO:0000256" key="1">
    <source>
        <dbReference type="ARBA" id="ARBA00004328"/>
    </source>
</evidence>
<evidence type="ECO:0000313" key="6">
    <source>
        <dbReference type="Proteomes" id="UP000234913"/>
    </source>
</evidence>
<dbReference type="GO" id="GO:0019028">
    <property type="term" value="C:viral capsid"/>
    <property type="evidence" value="ECO:0007669"/>
    <property type="project" value="UniProtKB-KW"/>
</dbReference>
<comment type="subcellular location">
    <subcellularLocation>
        <location evidence="1">Virion</location>
    </subcellularLocation>
</comment>
<dbReference type="KEGG" id="vg:37619163"/>
<keyword evidence="3" id="KW-0946">Virion</keyword>
<dbReference type="Pfam" id="PF01785">
    <property type="entry name" value="Closter_coat"/>
    <property type="match status" value="1"/>
</dbReference>
<keyword evidence="2" id="KW-0167">Capsid protein</keyword>
<accession>E7BKK2</accession>
<evidence type="ECO:0000256" key="2">
    <source>
        <dbReference type="ARBA" id="ARBA00022561"/>
    </source>
</evidence>
<dbReference type="Proteomes" id="UP000234913">
    <property type="component" value="Genome"/>
</dbReference>
<evidence type="ECO:0000256" key="4">
    <source>
        <dbReference type="SAM" id="MobiDB-lite"/>
    </source>
</evidence>
<keyword evidence="6" id="KW-1185">Reference proteome</keyword>
<dbReference type="InterPro" id="IPR002679">
    <property type="entry name" value="Closter_coat"/>
</dbReference>